<dbReference type="OMA" id="AHKQIVP"/>
<dbReference type="AlphaFoldDB" id="A0A067CRQ3"/>
<dbReference type="OrthoDB" id="69179at2759"/>
<evidence type="ECO:0000256" key="1">
    <source>
        <dbReference type="SAM" id="MobiDB-lite"/>
    </source>
</evidence>
<feature type="compositionally biased region" description="Basic residues" evidence="1">
    <location>
        <begin position="1"/>
        <end position="10"/>
    </location>
</feature>
<dbReference type="KEGG" id="spar:SPRG_02201"/>
<protein>
    <recommendedName>
        <fullName evidence="4">Bud22 domain-containing protein</fullName>
    </recommendedName>
</protein>
<dbReference type="RefSeq" id="XP_012196142.1">
    <property type="nucleotide sequence ID" value="XM_012340752.1"/>
</dbReference>
<organism evidence="2 3">
    <name type="scientific">Saprolegnia parasitica (strain CBS 223.65)</name>
    <dbReference type="NCBI Taxonomy" id="695850"/>
    <lineage>
        <taxon>Eukaryota</taxon>
        <taxon>Sar</taxon>
        <taxon>Stramenopiles</taxon>
        <taxon>Oomycota</taxon>
        <taxon>Saprolegniomycetes</taxon>
        <taxon>Saprolegniales</taxon>
        <taxon>Saprolegniaceae</taxon>
        <taxon>Saprolegnia</taxon>
    </lineage>
</organism>
<dbReference type="EMBL" id="KK583193">
    <property type="protein sequence ID" value="KDO33394.1"/>
    <property type="molecule type" value="Genomic_DNA"/>
</dbReference>
<keyword evidence="3" id="KW-1185">Reference proteome</keyword>
<name>A0A067CRQ3_SAPPC</name>
<feature type="region of interest" description="Disordered" evidence="1">
    <location>
        <begin position="205"/>
        <end position="276"/>
    </location>
</feature>
<feature type="region of interest" description="Disordered" evidence="1">
    <location>
        <begin position="1"/>
        <end position="20"/>
    </location>
</feature>
<dbReference type="Proteomes" id="UP000030745">
    <property type="component" value="Unassembled WGS sequence"/>
</dbReference>
<feature type="compositionally biased region" description="Low complexity" evidence="1">
    <location>
        <begin position="231"/>
        <end position="243"/>
    </location>
</feature>
<gene>
    <name evidence="2" type="ORF">SPRG_02201</name>
</gene>
<sequence length="290" mass="32006">MAGSSAKRKREYSEDEKLSHQASVAFSRELKKIKTFELQKVIKVLGKDPENPALQIQVELLKNLDISLVVRRALLSLGLDPPAKQAKAVELPDELAAKIKAIETSLLKHKRLAPVMKTWKEKTGERAEKLFKEENAELNKSRGKNGLGARSSAAPVSLFVGTLSGFGDANDRAKEEDVIADFLGEKHKKNRPGQRARKQKALMIEAAKTGRPVESGGSFREKKERPKPAKKPSTPAAAKPTKPSRVERTRPEAPAVDKTSHPSWAAKQAQKDKEKVDIHAFSGKKVVFDD</sequence>
<accession>A0A067CRQ3</accession>
<dbReference type="VEuPathDB" id="FungiDB:SPRG_02201"/>
<evidence type="ECO:0000313" key="2">
    <source>
        <dbReference type="EMBL" id="KDO33394.1"/>
    </source>
</evidence>
<evidence type="ECO:0000313" key="3">
    <source>
        <dbReference type="Proteomes" id="UP000030745"/>
    </source>
</evidence>
<proteinExistence type="predicted"/>
<evidence type="ECO:0008006" key="4">
    <source>
        <dbReference type="Google" id="ProtNLM"/>
    </source>
</evidence>
<reference evidence="2 3" key="1">
    <citation type="journal article" date="2013" name="PLoS Genet.">
        <title>Distinctive expansion of potential virulence genes in the genome of the oomycete fish pathogen Saprolegnia parasitica.</title>
        <authorList>
            <person name="Jiang R.H."/>
            <person name="de Bruijn I."/>
            <person name="Haas B.J."/>
            <person name="Belmonte R."/>
            <person name="Lobach L."/>
            <person name="Christie J."/>
            <person name="van den Ackerveken G."/>
            <person name="Bottin A."/>
            <person name="Bulone V."/>
            <person name="Diaz-Moreno S.M."/>
            <person name="Dumas B."/>
            <person name="Fan L."/>
            <person name="Gaulin E."/>
            <person name="Govers F."/>
            <person name="Grenville-Briggs L.J."/>
            <person name="Horner N.R."/>
            <person name="Levin J.Z."/>
            <person name="Mammella M."/>
            <person name="Meijer H.J."/>
            <person name="Morris P."/>
            <person name="Nusbaum C."/>
            <person name="Oome S."/>
            <person name="Phillips A.J."/>
            <person name="van Rooyen D."/>
            <person name="Rzeszutek E."/>
            <person name="Saraiva M."/>
            <person name="Secombes C.J."/>
            <person name="Seidl M.F."/>
            <person name="Snel B."/>
            <person name="Stassen J.H."/>
            <person name="Sykes S."/>
            <person name="Tripathy S."/>
            <person name="van den Berg H."/>
            <person name="Vega-Arreguin J.C."/>
            <person name="Wawra S."/>
            <person name="Young S.K."/>
            <person name="Zeng Q."/>
            <person name="Dieguez-Uribeondo J."/>
            <person name="Russ C."/>
            <person name="Tyler B.M."/>
            <person name="van West P."/>
        </authorList>
    </citation>
    <scope>NUCLEOTIDE SEQUENCE [LARGE SCALE GENOMIC DNA]</scope>
    <source>
        <strain evidence="2 3">CBS 223.65</strain>
    </source>
</reference>
<dbReference type="GeneID" id="24124764"/>